<evidence type="ECO:0000313" key="12">
    <source>
        <dbReference type="Proteomes" id="UP000290037"/>
    </source>
</evidence>
<dbReference type="GO" id="GO:0009279">
    <property type="term" value="C:cell outer membrane"/>
    <property type="evidence" value="ECO:0007669"/>
    <property type="project" value="UniProtKB-SubCell"/>
</dbReference>
<dbReference type="SUPFAM" id="SSF48452">
    <property type="entry name" value="TPR-like"/>
    <property type="match status" value="1"/>
</dbReference>
<evidence type="ECO:0000313" key="10">
    <source>
        <dbReference type="EMBL" id="SHH98786.1"/>
    </source>
</evidence>
<feature type="domain" description="RagB/SusD" evidence="7">
    <location>
        <begin position="376"/>
        <end position="655"/>
    </location>
</feature>
<evidence type="ECO:0000256" key="1">
    <source>
        <dbReference type="ARBA" id="ARBA00004442"/>
    </source>
</evidence>
<feature type="chain" id="PRO_5012793588" evidence="6">
    <location>
        <begin position="31"/>
        <end position="655"/>
    </location>
</feature>
<keyword evidence="12" id="KW-1185">Reference proteome</keyword>
<dbReference type="RefSeq" id="WP_072981859.1">
    <property type="nucleotide sequence ID" value="NZ_FQXT01000003.1"/>
</dbReference>
<dbReference type="EMBL" id="FQXT01000003">
    <property type="protein sequence ID" value="SHH98786.1"/>
    <property type="molecule type" value="Genomic_DNA"/>
</dbReference>
<name>A0A1M5XG80_9FLAO</name>
<protein>
    <submittedName>
        <fullName evidence="9">Outer membrane starch-binding protein</fullName>
    </submittedName>
    <submittedName>
        <fullName evidence="10">Starch-binding associating with outer membrane</fullName>
    </submittedName>
</protein>
<keyword evidence="3 6" id="KW-0732">Signal</keyword>
<reference evidence="9 12" key="3">
    <citation type="submission" date="2018-07" db="EMBL/GenBank/DDBJ databases">
        <title>Leeuwenhoekiella genomics.</title>
        <authorList>
            <person name="Tahon G."/>
            <person name="Willems A."/>
        </authorList>
    </citation>
    <scope>NUCLEOTIDE SEQUENCE [LARGE SCALE GENOMIC DNA]</scope>
    <source>
        <strain evidence="9 12">LMG 24856</strain>
    </source>
</reference>
<dbReference type="STRING" id="573501.SAMN04487999_1479"/>
<feature type="domain" description="SusD-like N-terminal" evidence="8">
    <location>
        <begin position="128"/>
        <end position="249"/>
    </location>
</feature>
<dbReference type="AlphaFoldDB" id="A0A1M5XG80"/>
<dbReference type="InterPro" id="IPR011990">
    <property type="entry name" value="TPR-like_helical_dom_sf"/>
</dbReference>
<evidence type="ECO:0000259" key="7">
    <source>
        <dbReference type="Pfam" id="PF07980"/>
    </source>
</evidence>
<comment type="subcellular location">
    <subcellularLocation>
        <location evidence="1">Cell outer membrane</location>
    </subcellularLocation>
</comment>
<keyword evidence="5" id="KW-0998">Cell outer membrane</keyword>
<evidence type="ECO:0000256" key="4">
    <source>
        <dbReference type="ARBA" id="ARBA00023136"/>
    </source>
</evidence>
<dbReference type="InterPro" id="IPR033985">
    <property type="entry name" value="SusD-like_N"/>
</dbReference>
<dbReference type="EMBL" id="QOVN01000002">
    <property type="protein sequence ID" value="RXG30024.1"/>
    <property type="molecule type" value="Genomic_DNA"/>
</dbReference>
<dbReference type="Proteomes" id="UP000184240">
    <property type="component" value="Unassembled WGS sequence"/>
</dbReference>
<evidence type="ECO:0000259" key="8">
    <source>
        <dbReference type="Pfam" id="PF14322"/>
    </source>
</evidence>
<reference evidence="11" key="1">
    <citation type="submission" date="2016-11" db="EMBL/GenBank/DDBJ databases">
        <authorList>
            <person name="Varghese N."/>
            <person name="Submissions S."/>
        </authorList>
    </citation>
    <scope>NUCLEOTIDE SEQUENCE [LARGE SCALE GENOMIC DNA]</scope>
    <source>
        <strain evidence="11">DSM 19859</strain>
    </source>
</reference>
<evidence type="ECO:0000256" key="6">
    <source>
        <dbReference type="SAM" id="SignalP"/>
    </source>
</evidence>
<keyword evidence="4" id="KW-0472">Membrane</keyword>
<feature type="signal peptide" evidence="6">
    <location>
        <begin position="1"/>
        <end position="30"/>
    </location>
</feature>
<dbReference type="OrthoDB" id="5694214at2"/>
<dbReference type="Pfam" id="PF07980">
    <property type="entry name" value="SusD_RagB"/>
    <property type="match status" value="1"/>
</dbReference>
<dbReference type="Pfam" id="PF14322">
    <property type="entry name" value="SusD-like_3"/>
    <property type="match status" value="1"/>
</dbReference>
<dbReference type="InterPro" id="IPR012944">
    <property type="entry name" value="SusD_RagB_dom"/>
</dbReference>
<proteinExistence type="inferred from homology"/>
<gene>
    <name evidence="9" type="ORF">DSM01_772</name>
    <name evidence="10" type="ORF">SAMN04487999_1479</name>
</gene>
<evidence type="ECO:0000313" key="11">
    <source>
        <dbReference type="Proteomes" id="UP000184240"/>
    </source>
</evidence>
<evidence type="ECO:0000256" key="2">
    <source>
        <dbReference type="ARBA" id="ARBA00006275"/>
    </source>
</evidence>
<comment type="similarity">
    <text evidence="2">Belongs to the SusD family.</text>
</comment>
<accession>A0A1M5XG80</accession>
<evidence type="ECO:0000256" key="3">
    <source>
        <dbReference type="ARBA" id="ARBA00022729"/>
    </source>
</evidence>
<organism evidence="10 11">
    <name type="scientific">Leeuwenhoekiella palythoae</name>
    <dbReference type="NCBI Taxonomy" id="573501"/>
    <lineage>
        <taxon>Bacteria</taxon>
        <taxon>Pseudomonadati</taxon>
        <taxon>Bacteroidota</taxon>
        <taxon>Flavobacteriia</taxon>
        <taxon>Flavobacteriales</taxon>
        <taxon>Flavobacteriaceae</taxon>
        <taxon>Leeuwenhoekiella</taxon>
    </lineage>
</organism>
<dbReference type="Gene3D" id="1.25.40.390">
    <property type="match status" value="1"/>
</dbReference>
<dbReference type="Proteomes" id="UP000290037">
    <property type="component" value="Unassembled WGS sequence"/>
</dbReference>
<sequence length="655" mass="74955">MKTIIFKKLIKQGIGALLLLVLLNSTYSCQDDYLDVVPDGLATVDKVFNLRQEAEKYLFTCYSYMPRLGDPRRNAGFLAGDEMWVPDNRENGDYFALEIALGRQRVSNPYFNVWQGEYQAGAPYDGPEIWDGIRHCNIFIENMSDENNVPDITQSERERWIAEAKFLKAYYHFYLTKFYGAIPVMRENISIDAPTEEFDVTRAPYDEAIAYIVELLDEAAAVLPPVIADINTELGRITSVTARSLKARVLVTAASPLYNGNEDLAVVVNKDGTPLYNNTYEPNKWQLAADAAKDAIDAAEASGLRLFEFNESVTGFDLTDTTVTKLSIRNAITDPESIEIIWPNTQSLTLGEDGLQASAMAPLEVGHNTRVARKVLSPTITMAKLFYTDNGVPITEDRNYDFNDIRELREATPEERFNIEEGYRTSRLNFDREPRFYADLGFDGSTWYKRDALGDETKWHIEGKFGDYSGSDHPFFFNETGYYCKKLVNWRMTFSNDGGSFENYAWPEMRLAELYLLYAEALNETQGPSSDVYNYLDLIRDRAGLDGVVESWANHSVNPNKPLSQDGLRSIIQQERMIELAFEGQRYWDLLRWKRAVEEFNDDVQGWNVFGDDEASYYQVRTIHLQSFVSPRDYFWPLSETSLIRNTNLVQNPGW</sequence>
<reference evidence="10" key="2">
    <citation type="submission" date="2016-11" db="EMBL/GenBank/DDBJ databases">
        <authorList>
            <person name="Jaros S."/>
            <person name="Januszkiewicz K."/>
            <person name="Wedrychowicz H."/>
        </authorList>
    </citation>
    <scope>NUCLEOTIDE SEQUENCE [LARGE SCALE GENOMIC DNA]</scope>
    <source>
        <strain evidence="10">DSM 19859</strain>
    </source>
</reference>
<evidence type="ECO:0000313" key="9">
    <source>
        <dbReference type="EMBL" id="RXG30024.1"/>
    </source>
</evidence>
<dbReference type="PROSITE" id="PS51257">
    <property type="entry name" value="PROKAR_LIPOPROTEIN"/>
    <property type="match status" value="1"/>
</dbReference>
<evidence type="ECO:0000256" key="5">
    <source>
        <dbReference type="ARBA" id="ARBA00023237"/>
    </source>
</evidence>